<accession>A0A0A8YIZ7</accession>
<sequence>MLCLTSTPFYT</sequence>
<reference evidence="1" key="1">
    <citation type="submission" date="2014-09" db="EMBL/GenBank/DDBJ databases">
        <authorList>
            <person name="Magalhaes I.L.F."/>
            <person name="Oliveira U."/>
            <person name="Santos F.R."/>
            <person name="Vidigal T.H.D.A."/>
            <person name="Brescovit A.D."/>
            <person name="Santos A.J."/>
        </authorList>
    </citation>
    <scope>NUCLEOTIDE SEQUENCE</scope>
    <source>
        <tissue evidence="1">Shoot tissue taken approximately 20 cm above the soil surface</tissue>
    </source>
</reference>
<proteinExistence type="predicted"/>
<reference evidence="1" key="2">
    <citation type="journal article" date="2015" name="Data Brief">
        <title>Shoot transcriptome of the giant reed, Arundo donax.</title>
        <authorList>
            <person name="Barrero R.A."/>
            <person name="Guerrero F.D."/>
            <person name="Moolhuijzen P."/>
            <person name="Goolsby J.A."/>
            <person name="Tidwell J."/>
            <person name="Bellgard S.E."/>
            <person name="Bellgard M.I."/>
        </authorList>
    </citation>
    <scope>NUCLEOTIDE SEQUENCE</scope>
    <source>
        <tissue evidence="1">Shoot tissue taken approximately 20 cm above the soil surface</tissue>
    </source>
</reference>
<name>A0A0A8YIZ7_ARUDO</name>
<protein>
    <submittedName>
        <fullName evidence="1">Uncharacterized protein</fullName>
    </submittedName>
</protein>
<dbReference type="EMBL" id="GBRH01272380">
    <property type="protein sequence ID" value="JAD25515.1"/>
    <property type="molecule type" value="Transcribed_RNA"/>
</dbReference>
<organism evidence="1">
    <name type="scientific">Arundo donax</name>
    <name type="common">Giant reed</name>
    <name type="synonym">Donax arundinaceus</name>
    <dbReference type="NCBI Taxonomy" id="35708"/>
    <lineage>
        <taxon>Eukaryota</taxon>
        <taxon>Viridiplantae</taxon>
        <taxon>Streptophyta</taxon>
        <taxon>Embryophyta</taxon>
        <taxon>Tracheophyta</taxon>
        <taxon>Spermatophyta</taxon>
        <taxon>Magnoliopsida</taxon>
        <taxon>Liliopsida</taxon>
        <taxon>Poales</taxon>
        <taxon>Poaceae</taxon>
        <taxon>PACMAD clade</taxon>
        <taxon>Arundinoideae</taxon>
        <taxon>Arundineae</taxon>
        <taxon>Arundo</taxon>
    </lineage>
</organism>
<evidence type="ECO:0000313" key="1">
    <source>
        <dbReference type="EMBL" id="JAD25515.1"/>
    </source>
</evidence>